<reference evidence="3" key="2">
    <citation type="submission" date="2015-11" db="EMBL/GenBank/DDBJ databases">
        <authorList>
            <person name="Zhang Y."/>
            <person name="Guo Z."/>
        </authorList>
    </citation>
    <scope>NUCLEOTIDE SEQUENCE</scope>
    <source>
        <strain evidence="3">1</strain>
    </source>
</reference>
<dbReference type="EMBL" id="AP014854">
    <property type="protein sequence ID" value="BAS00782.1"/>
    <property type="molecule type" value="Genomic_DNA"/>
</dbReference>
<dbReference type="KEGG" id="bvr:BVIR_1559"/>
<name>A0A0H5BJT8_BLAVI</name>
<evidence type="ECO:0000256" key="1">
    <source>
        <dbReference type="SAM" id="MobiDB-lite"/>
    </source>
</evidence>
<reference evidence="4" key="3">
    <citation type="journal article" date="2016" name="Genome Announc.">
        <title>Revised genome sequence of the purple photosynthetic bacterium Blastochloris viridis.</title>
        <authorList>
            <person name="Liu L.N."/>
            <person name="Faulkner M."/>
            <person name="Liu X."/>
            <person name="Huang F."/>
            <person name="Darby A.C."/>
            <person name="Hall N."/>
        </authorList>
    </citation>
    <scope>NUCLEOTIDE SEQUENCE [LARGE SCALE GENOMIC DNA]</scope>
    <source>
        <strain evidence="4">ATCC 19567 / DSM 133 / F</strain>
    </source>
</reference>
<accession>A0A0H5BJT8</accession>
<protein>
    <submittedName>
        <fullName evidence="3">Uncharacterized protein</fullName>
    </submittedName>
</protein>
<gene>
    <name evidence="2" type="ORF">BV133_3188</name>
    <name evidence="3" type="ORF">BVIRIDIS_10040</name>
</gene>
<organism evidence="3 4">
    <name type="scientific">Blastochloris viridis</name>
    <name type="common">Rhodopseudomonas viridis</name>
    <dbReference type="NCBI Taxonomy" id="1079"/>
    <lineage>
        <taxon>Bacteria</taxon>
        <taxon>Pseudomonadati</taxon>
        <taxon>Pseudomonadota</taxon>
        <taxon>Alphaproteobacteria</taxon>
        <taxon>Hyphomicrobiales</taxon>
        <taxon>Blastochloridaceae</taxon>
        <taxon>Blastochloris</taxon>
    </lineage>
</organism>
<dbReference type="OrthoDB" id="7955789at2"/>
<dbReference type="AlphaFoldDB" id="A0A0H5BJT8"/>
<evidence type="ECO:0000313" key="2">
    <source>
        <dbReference type="EMBL" id="BAS00782.1"/>
    </source>
</evidence>
<dbReference type="Proteomes" id="UP000065734">
    <property type="component" value="Chromosome I"/>
</dbReference>
<sequence>MPSSLSRRQALLLAAAVVAVPTEGRAGQQDFVDAIIRRIAGTLDASRDNSDWRNKYQLALRNIEDLKKTLQYGGTITSNPVAALRGELGERLKELRTEWEAYNNAEQKIEALRKQEAQGAIADIAGEMISRIVPKPGVLTPLAQARTKNAEIIRQDFARLKTFDEALEKIRDYKKNLLPAIHDTRDRYHGLVPLVEAYAALAPASFDGTYAGSFDGDARGSLTFTISGRQVSGSIQGRVEGDPIEGKFSGSVAEDGTLNTALTGSLRDASKFNLGTFPFRGNLNGRVNGAIGSGNWAGANKHGRHSGNWSASRR</sequence>
<proteinExistence type="predicted"/>
<reference evidence="2" key="1">
    <citation type="journal article" date="2015" name="Genome Announc.">
        <title>Complete Genome Sequence of the Bacteriochlorophyll b-Producing Photosynthetic Bacterium Blastochloris viridis.</title>
        <authorList>
            <person name="Tsukatani Y."/>
            <person name="Hirose Y."/>
            <person name="Harada J."/>
            <person name="Misawa N."/>
            <person name="Mori K."/>
            <person name="Inoue K."/>
            <person name="Tamiaki H."/>
        </authorList>
    </citation>
    <scope>NUCLEOTIDE SEQUENCE [LARGE SCALE GENOMIC DNA]</scope>
    <source>
        <strain evidence="2">DSM 133</strain>
    </source>
</reference>
<feature type="region of interest" description="Disordered" evidence="1">
    <location>
        <begin position="295"/>
        <end position="314"/>
    </location>
</feature>
<dbReference type="EMBL" id="LN907867">
    <property type="protein sequence ID" value="CUU42003.1"/>
    <property type="molecule type" value="Genomic_DNA"/>
</dbReference>
<evidence type="ECO:0000313" key="4">
    <source>
        <dbReference type="Proteomes" id="UP000065734"/>
    </source>
</evidence>
<dbReference type="STRING" id="1079.BVIR_1559"/>
<keyword evidence="4" id="KW-1185">Reference proteome</keyword>
<evidence type="ECO:0000313" key="3">
    <source>
        <dbReference type="EMBL" id="CUU42003.1"/>
    </source>
</evidence>
<dbReference type="RefSeq" id="WP_055037146.1">
    <property type="nucleotide sequence ID" value="NZ_AP014854.2"/>
</dbReference>